<sequence>MILCTTKTYKKTLKNVNLKDVVFSLVNSWASVSTLLINKSWKNFLPNFIDSEVEENVQTEEIQHASLINQLQNTNPMSNTEADDSLARNEILTDNEIIRTVIAEEDDDDDVTPVNPVKISHSEAVVALSTSLQWAEEQNFEAHENMLLRRLRNRAFELKIGTTAQKKSLTFLDTDYVHSLTYVVIMVYISCSYCIMFIQFIHTMLVHTNIL</sequence>
<proteinExistence type="predicted"/>
<protein>
    <recommendedName>
        <fullName evidence="4">DDE-1 domain-containing protein</fullName>
    </recommendedName>
</protein>
<name>A0A4Y2TP31_ARAVE</name>
<feature type="transmembrane region" description="Helical" evidence="1">
    <location>
        <begin position="176"/>
        <end position="201"/>
    </location>
</feature>
<evidence type="ECO:0000313" key="3">
    <source>
        <dbReference type="Proteomes" id="UP000499080"/>
    </source>
</evidence>
<keyword evidence="1" id="KW-0812">Transmembrane</keyword>
<organism evidence="2 3">
    <name type="scientific">Araneus ventricosus</name>
    <name type="common">Orbweaver spider</name>
    <name type="synonym">Epeira ventricosa</name>
    <dbReference type="NCBI Taxonomy" id="182803"/>
    <lineage>
        <taxon>Eukaryota</taxon>
        <taxon>Metazoa</taxon>
        <taxon>Ecdysozoa</taxon>
        <taxon>Arthropoda</taxon>
        <taxon>Chelicerata</taxon>
        <taxon>Arachnida</taxon>
        <taxon>Araneae</taxon>
        <taxon>Araneomorphae</taxon>
        <taxon>Entelegynae</taxon>
        <taxon>Araneoidea</taxon>
        <taxon>Araneidae</taxon>
        <taxon>Araneus</taxon>
    </lineage>
</organism>
<dbReference type="AlphaFoldDB" id="A0A4Y2TP31"/>
<keyword evidence="1" id="KW-1133">Transmembrane helix</keyword>
<gene>
    <name evidence="2" type="ORF">AVEN_118906_1</name>
</gene>
<dbReference type="Proteomes" id="UP000499080">
    <property type="component" value="Unassembled WGS sequence"/>
</dbReference>
<evidence type="ECO:0000313" key="2">
    <source>
        <dbReference type="EMBL" id="GBO02389.1"/>
    </source>
</evidence>
<keyword evidence="1" id="KW-0472">Membrane</keyword>
<comment type="caution">
    <text evidence="2">The sequence shown here is derived from an EMBL/GenBank/DDBJ whole genome shotgun (WGS) entry which is preliminary data.</text>
</comment>
<evidence type="ECO:0008006" key="4">
    <source>
        <dbReference type="Google" id="ProtNLM"/>
    </source>
</evidence>
<reference evidence="2 3" key="1">
    <citation type="journal article" date="2019" name="Sci. Rep.">
        <title>Orb-weaving spider Araneus ventricosus genome elucidates the spidroin gene catalogue.</title>
        <authorList>
            <person name="Kono N."/>
            <person name="Nakamura H."/>
            <person name="Ohtoshi R."/>
            <person name="Moran D.A.P."/>
            <person name="Shinohara A."/>
            <person name="Yoshida Y."/>
            <person name="Fujiwara M."/>
            <person name="Mori M."/>
            <person name="Tomita M."/>
            <person name="Arakawa K."/>
        </authorList>
    </citation>
    <scope>NUCLEOTIDE SEQUENCE [LARGE SCALE GENOMIC DNA]</scope>
</reference>
<dbReference type="EMBL" id="BGPR01030107">
    <property type="protein sequence ID" value="GBO02389.1"/>
    <property type="molecule type" value="Genomic_DNA"/>
</dbReference>
<evidence type="ECO:0000256" key="1">
    <source>
        <dbReference type="SAM" id="Phobius"/>
    </source>
</evidence>
<keyword evidence="3" id="KW-1185">Reference proteome</keyword>
<accession>A0A4Y2TP31</accession>